<proteinExistence type="predicted"/>
<organism evidence="1 2">
    <name type="scientific">Pyxicephalus adspersus</name>
    <name type="common">African bullfrog</name>
    <dbReference type="NCBI Taxonomy" id="30357"/>
    <lineage>
        <taxon>Eukaryota</taxon>
        <taxon>Metazoa</taxon>
        <taxon>Chordata</taxon>
        <taxon>Craniata</taxon>
        <taxon>Vertebrata</taxon>
        <taxon>Euteleostomi</taxon>
        <taxon>Amphibia</taxon>
        <taxon>Batrachia</taxon>
        <taxon>Anura</taxon>
        <taxon>Neobatrachia</taxon>
        <taxon>Ranoidea</taxon>
        <taxon>Pyxicephalidae</taxon>
        <taxon>Pyxicephalinae</taxon>
        <taxon>Pyxicephalus</taxon>
    </lineage>
</organism>
<dbReference type="EMBL" id="DYDO01000006">
    <property type="protein sequence ID" value="DBA22444.1"/>
    <property type="molecule type" value="Genomic_DNA"/>
</dbReference>
<evidence type="ECO:0000313" key="2">
    <source>
        <dbReference type="Proteomes" id="UP001181693"/>
    </source>
</evidence>
<dbReference type="AlphaFoldDB" id="A0AAV3A5T8"/>
<dbReference type="Proteomes" id="UP001181693">
    <property type="component" value="Unassembled WGS sequence"/>
</dbReference>
<gene>
    <name evidence="1" type="ORF">GDO54_013473</name>
</gene>
<name>A0AAV3A5T8_PYXAD</name>
<evidence type="ECO:0000313" key="1">
    <source>
        <dbReference type="EMBL" id="DBA22444.1"/>
    </source>
</evidence>
<reference evidence="1" key="1">
    <citation type="thesis" date="2020" institute="ProQuest LLC" country="789 East Eisenhower Parkway, Ann Arbor, MI, USA">
        <title>Comparative Genomics and Chromosome Evolution.</title>
        <authorList>
            <person name="Mudd A.B."/>
        </authorList>
    </citation>
    <scope>NUCLEOTIDE SEQUENCE</scope>
    <source>
        <strain evidence="1">1538</strain>
        <tissue evidence="1">Blood</tissue>
    </source>
</reference>
<sequence length="87" mass="10111">MLNSFKAITVTIYCCVRIKTGSSPITILNRTKAYLPDIKTIGQEIKIRVQFAIKFAWTVLLKEGSEFSSIICRKEKTVQHTYFFRYL</sequence>
<protein>
    <submittedName>
        <fullName evidence="1">Uncharacterized protein</fullName>
    </submittedName>
</protein>
<keyword evidence="2" id="KW-1185">Reference proteome</keyword>
<comment type="caution">
    <text evidence="1">The sequence shown here is derived from an EMBL/GenBank/DDBJ whole genome shotgun (WGS) entry which is preliminary data.</text>
</comment>
<accession>A0AAV3A5T8</accession>